<keyword evidence="3" id="KW-0804">Transcription</keyword>
<evidence type="ECO:0000259" key="4">
    <source>
        <dbReference type="Pfam" id="PF04542"/>
    </source>
</evidence>
<dbReference type="OrthoDB" id="659569at2"/>
<dbReference type="RefSeq" id="WP_131606877.1">
    <property type="nucleotide sequence ID" value="NZ_SJSM01000001.1"/>
</dbReference>
<evidence type="ECO:0000313" key="6">
    <source>
        <dbReference type="Proteomes" id="UP000291117"/>
    </source>
</evidence>
<accession>A0A4V2MKU6</accession>
<reference evidence="5 6" key="1">
    <citation type="submission" date="2019-02" db="EMBL/GenBank/DDBJ databases">
        <title>Pedobacter sp. RP-3-8 sp. nov., isolated from Arctic soil.</title>
        <authorList>
            <person name="Dahal R.H."/>
        </authorList>
    </citation>
    <scope>NUCLEOTIDE SEQUENCE [LARGE SCALE GENOMIC DNA]</scope>
    <source>
        <strain evidence="5 6">RP-3-8</strain>
    </source>
</reference>
<name>A0A4V2MKU6_9SPHI</name>
<dbReference type="GO" id="GO:0016987">
    <property type="term" value="F:sigma factor activity"/>
    <property type="evidence" value="ECO:0007669"/>
    <property type="project" value="UniProtKB-KW"/>
</dbReference>
<keyword evidence="6" id="KW-1185">Reference proteome</keyword>
<comment type="caution">
    <text evidence="5">The sequence shown here is derived from an EMBL/GenBank/DDBJ whole genome shotgun (WGS) entry which is preliminary data.</text>
</comment>
<protein>
    <submittedName>
        <fullName evidence="5">RNA polymerase subunit sigma-70</fullName>
    </submittedName>
</protein>
<dbReference type="InterPro" id="IPR013325">
    <property type="entry name" value="RNA_pol_sigma_r2"/>
</dbReference>
<dbReference type="GO" id="GO:0006352">
    <property type="term" value="P:DNA-templated transcription initiation"/>
    <property type="evidence" value="ECO:0007669"/>
    <property type="project" value="InterPro"/>
</dbReference>
<evidence type="ECO:0000256" key="2">
    <source>
        <dbReference type="ARBA" id="ARBA00023082"/>
    </source>
</evidence>
<keyword evidence="1" id="KW-0805">Transcription regulation</keyword>
<evidence type="ECO:0000313" key="5">
    <source>
        <dbReference type="EMBL" id="TCC99556.1"/>
    </source>
</evidence>
<evidence type="ECO:0000256" key="1">
    <source>
        <dbReference type="ARBA" id="ARBA00023015"/>
    </source>
</evidence>
<gene>
    <name evidence="5" type="ORF">EZ444_02455</name>
</gene>
<sequence length="152" mass="18195">MSIIDYSLLPDTELVIRLKEGDHDAYSEIYQRFFGLLYAFIYKRLKDKEESKDILQKLFSDLWLKRETLDFPVLSSYLYRAVRIKMIALMVHKDAEESYIQSFNSFMEDDTIITDHLIRERELTTMIEKEVDLLPDSVRKVFLRSKQTIKQI</sequence>
<proteinExistence type="predicted"/>
<dbReference type="InterPro" id="IPR007627">
    <property type="entry name" value="RNA_pol_sigma70_r2"/>
</dbReference>
<dbReference type="Proteomes" id="UP000291117">
    <property type="component" value="Unassembled WGS sequence"/>
</dbReference>
<dbReference type="PANTHER" id="PTHR43133">
    <property type="entry name" value="RNA POLYMERASE ECF-TYPE SIGMA FACTO"/>
    <property type="match status" value="1"/>
</dbReference>
<dbReference type="InterPro" id="IPR039425">
    <property type="entry name" value="RNA_pol_sigma-70-like"/>
</dbReference>
<feature type="domain" description="RNA polymerase sigma-70 region 2" evidence="4">
    <location>
        <begin position="30"/>
        <end position="87"/>
    </location>
</feature>
<dbReference type="Gene3D" id="1.10.1740.10">
    <property type="match status" value="1"/>
</dbReference>
<dbReference type="Pfam" id="PF04542">
    <property type="entry name" value="Sigma70_r2"/>
    <property type="match status" value="1"/>
</dbReference>
<organism evidence="5 6">
    <name type="scientific">Pedobacter hiemivivus</name>
    <dbReference type="NCBI Taxonomy" id="2530454"/>
    <lineage>
        <taxon>Bacteria</taxon>
        <taxon>Pseudomonadati</taxon>
        <taxon>Bacteroidota</taxon>
        <taxon>Sphingobacteriia</taxon>
        <taxon>Sphingobacteriales</taxon>
        <taxon>Sphingobacteriaceae</taxon>
        <taxon>Pedobacter</taxon>
    </lineage>
</organism>
<keyword evidence="2" id="KW-0731">Sigma factor</keyword>
<dbReference type="SUPFAM" id="SSF88946">
    <property type="entry name" value="Sigma2 domain of RNA polymerase sigma factors"/>
    <property type="match status" value="1"/>
</dbReference>
<evidence type="ECO:0000256" key="3">
    <source>
        <dbReference type="ARBA" id="ARBA00023163"/>
    </source>
</evidence>
<dbReference type="PANTHER" id="PTHR43133:SF46">
    <property type="entry name" value="RNA POLYMERASE SIGMA-70 FACTOR ECF SUBFAMILY"/>
    <property type="match status" value="1"/>
</dbReference>
<dbReference type="AlphaFoldDB" id="A0A4V2MKU6"/>
<dbReference type="EMBL" id="SJSM01000001">
    <property type="protein sequence ID" value="TCC99556.1"/>
    <property type="molecule type" value="Genomic_DNA"/>
</dbReference>